<accession>A0A8J6C4P8</accession>
<dbReference type="GO" id="GO:0000166">
    <property type="term" value="F:nucleotide binding"/>
    <property type="evidence" value="ECO:0007669"/>
    <property type="project" value="UniProtKB-KW"/>
</dbReference>
<organism evidence="6 7">
    <name type="scientific">Diacronema lutheri</name>
    <name type="common">Unicellular marine alga</name>
    <name type="synonym">Monochrysis lutheri</name>
    <dbReference type="NCBI Taxonomy" id="2081491"/>
    <lineage>
        <taxon>Eukaryota</taxon>
        <taxon>Haptista</taxon>
        <taxon>Haptophyta</taxon>
        <taxon>Pavlovophyceae</taxon>
        <taxon>Pavlovales</taxon>
        <taxon>Pavlovaceae</taxon>
        <taxon>Diacronema</taxon>
    </lineage>
</organism>
<dbReference type="InterPro" id="IPR052203">
    <property type="entry name" value="GHMP_Kinase-Related"/>
</dbReference>
<dbReference type="OrthoDB" id="413706at2759"/>
<feature type="region of interest" description="Disordered" evidence="4">
    <location>
        <begin position="469"/>
        <end position="491"/>
    </location>
</feature>
<evidence type="ECO:0000256" key="4">
    <source>
        <dbReference type="SAM" id="MobiDB-lite"/>
    </source>
</evidence>
<evidence type="ECO:0000256" key="1">
    <source>
        <dbReference type="ARBA" id="ARBA00022679"/>
    </source>
</evidence>
<keyword evidence="2" id="KW-0547">Nucleotide-binding</keyword>
<dbReference type="InterPro" id="IPR012887">
    <property type="entry name" value="GDP_fucose_pyrophosphorylase"/>
</dbReference>
<keyword evidence="3" id="KW-0418">Kinase</keyword>
<dbReference type="PANTHER" id="PTHR32463:SF0">
    <property type="entry name" value="L-FUCOSE KINASE"/>
    <property type="match status" value="1"/>
</dbReference>
<protein>
    <recommendedName>
        <fullName evidence="5">GDP-fucose pyrophosphorylase domain-containing protein</fullName>
    </recommendedName>
</protein>
<feature type="domain" description="GDP-fucose pyrophosphorylase" evidence="5">
    <location>
        <begin position="140"/>
        <end position="425"/>
    </location>
</feature>
<dbReference type="PANTHER" id="PTHR32463">
    <property type="entry name" value="L-FUCOSE KINASE"/>
    <property type="match status" value="1"/>
</dbReference>
<dbReference type="AlphaFoldDB" id="A0A8J6C4P8"/>
<comment type="caution">
    <text evidence="6">The sequence shown here is derived from an EMBL/GenBank/DDBJ whole genome shotgun (WGS) entry which is preliminary data.</text>
</comment>
<dbReference type="EMBL" id="JAGTXO010000068">
    <property type="protein sequence ID" value="KAG8457505.1"/>
    <property type="molecule type" value="Genomic_DNA"/>
</dbReference>
<sequence>MAAAGEIASLAFAHAATALVIGLVRGARLLARVLLPRGPPPPFDELIITASDPAQAAVFRALVAARAPSLPRGLRVRCYSDPPGGRVGSGGGTLVALAMLLRDELGLTDVALASADSAPMAELAAFVARIDRAALVAFFAARRIVIVHAGGESRRLPAYVPEGKLFAPVPHCTDARAECAPVVLDPLLRLFAAYPWAAGGELLLASGDALVDFDTHDLFAPLERSSRGAGAQPPPPPSPCAQRGPIVGFGCAASFEQGSRHGVFELGAALGQRVYDVRAFHQKERAAVLAQRAALPPEAAEAAGCTCDDQRCALDIGLFALAPSWCAALVRFGCERVDGGDAPSVLARVLAGAASFDFYLEAVSAAVSPTGAGAGGEFAAAMRARGSTLAEPALRTLHAHLAPMRLRVALPRDASFVHFGSLVEFPHACAIVAARARGAGARACRFTERARCLLLNCENVRVTRLDDAGEAHDEASTGSAHASDGDTPPPARDVELGASCARAVSVLEGCSDCSLTLALGTHLLAGVRGLHLTQPLPAGMCLDARRLPAGHDALLCYACGDSFKPVAAPSDAVFCARPLLAWLAERDLTLRDVLVPVESSPSTAASAQFDMWDAKLFAHGHALAPDFVRGYWDAAWAAQTGWGGLFCACDRLSLREANQLESAHVRDARRSLAFSNSLTQDVC</sequence>
<reference evidence="6" key="1">
    <citation type="submission" date="2021-05" db="EMBL/GenBank/DDBJ databases">
        <title>The genome of the haptophyte Pavlova lutheri (Diacronema luteri, Pavlovales) - a model for lipid biosynthesis in eukaryotic algae.</title>
        <authorList>
            <person name="Hulatt C.J."/>
            <person name="Posewitz M.C."/>
        </authorList>
    </citation>
    <scope>NUCLEOTIDE SEQUENCE</scope>
    <source>
        <strain evidence="6">NIVA-4/92</strain>
    </source>
</reference>
<dbReference type="GO" id="GO:0042352">
    <property type="term" value="P:GDP-L-fucose salvage"/>
    <property type="evidence" value="ECO:0007669"/>
    <property type="project" value="TreeGrafter"/>
</dbReference>
<name>A0A8J6C4P8_DIALT</name>
<proteinExistence type="predicted"/>
<evidence type="ECO:0000259" key="5">
    <source>
        <dbReference type="Pfam" id="PF07959"/>
    </source>
</evidence>
<gene>
    <name evidence="6" type="ORF">KFE25_004141</name>
</gene>
<evidence type="ECO:0000256" key="3">
    <source>
        <dbReference type="ARBA" id="ARBA00022777"/>
    </source>
</evidence>
<evidence type="ECO:0000256" key="2">
    <source>
        <dbReference type="ARBA" id="ARBA00022741"/>
    </source>
</evidence>
<dbReference type="Pfam" id="PF07959">
    <property type="entry name" value="Fucose_pyrophosphorylase"/>
    <property type="match status" value="1"/>
</dbReference>
<keyword evidence="7" id="KW-1185">Reference proteome</keyword>
<keyword evidence="1" id="KW-0808">Transferase</keyword>
<dbReference type="Proteomes" id="UP000751190">
    <property type="component" value="Unassembled WGS sequence"/>
</dbReference>
<evidence type="ECO:0000313" key="6">
    <source>
        <dbReference type="EMBL" id="KAG8457505.1"/>
    </source>
</evidence>
<evidence type="ECO:0000313" key="7">
    <source>
        <dbReference type="Proteomes" id="UP000751190"/>
    </source>
</evidence>
<dbReference type="GO" id="GO:0050201">
    <property type="term" value="F:fucokinase activity"/>
    <property type="evidence" value="ECO:0007669"/>
    <property type="project" value="TreeGrafter"/>
</dbReference>